<dbReference type="AlphaFoldDB" id="A0A4R3M478"/>
<evidence type="ECO:0000313" key="1">
    <source>
        <dbReference type="EMBL" id="TCT07626.1"/>
    </source>
</evidence>
<evidence type="ECO:0000313" key="2">
    <source>
        <dbReference type="Proteomes" id="UP000294664"/>
    </source>
</evidence>
<organism evidence="1 2">
    <name type="scientific">Aquabacter spiritensis</name>
    <dbReference type="NCBI Taxonomy" id="933073"/>
    <lineage>
        <taxon>Bacteria</taxon>
        <taxon>Pseudomonadati</taxon>
        <taxon>Pseudomonadota</taxon>
        <taxon>Alphaproteobacteria</taxon>
        <taxon>Hyphomicrobiales</taxon>
        <taxon>Xanthobacteraceae</taxon>
        <taxon>Aquabacter</taxon>
    </lineage>
</organism>
<dbReference type="EMBL" id="SMAI01000001">
    <property type="protein sequence ID" value="TCT07626.1"/>
    <property type="molecule type" value="Genomic_DNA"/>
</dbReference>
<name>A0A4R3M478_9HYPH</name>
<dbReference type="Proteomes" id="UP000294664">
    <property type="component" value="Unassembled WGS sequence"/>
</dbReference>
<protein>
    <submittedName>
        <fullName evidence="1">Uncharacterized protein</fullName>
    </submittedName>
</protein>
<sequence length="93" mass="9334">MRIFARATGLDGLAGRLDAALAPRLSAAARTEAADALAAAAARAGVAVTRQAVGARLRVGSADPAAVARETGTHATPAAPWLAPALAALRRRR</sequence>
<accession>A0A4R3M478</accession>
<dbReference type="RefSeq" id="WP_132028598.1">
    <property type="nucleotide sequence ID" value="NZ_SMAI01000001.1"/>
</dbReference>
<reference evidence="1 2" key="1">
    <citation type="submission" date="2019-03" db="EMBL/GenBank/DDBJ databases">
        <title>Genomic Encyclopedia of Type Strains, Phase IV (KMG-IV): sequencing the most valuable type-strain genomes for metagenomic binning, comparative biology and taxonomic classification.</title>
        <authorList>
            <person name="Goeker M."/>
        </authorList>
    </citation>
    <scope>NUCLEOTIDE SEQUENCE [LARGE SCALE GENOMIC DNA]</scope>
    <source>
        <strain evidence="1 2">DSM 9035</strain>
    </source>
</reference>
<keyword evidence="2" id="KW-1185">Reference proteome</keyword>
<proteinExistence type="predicted"/>
<gene>
    <name evidence="1" type="ORF">EDC64_101145</name>
</gene>
<comment type="caution">
    <text evidence="1">The sequence shown here is derived from an EMBL/GenBank/DDBJ whole genome shotgun (WGS) entry which is preliminary data.</text>
</comment>